<feature type="transmembrane region" description="Helical" evidence="5">
    <location>
        <begin position="142"/>
        <end position="161"/>
    </location>
</feature>
<dbReference type="AlphaFoldDB" id="A0A2U1KUE1"/>
<keyword evidence="3 5" id="KW-1133">Transmembrane helix</keyword>
<reference evidence="7 8" key="1">
    <citation type="journal article" date="2018" name="Mol. Plant">
        <title>The genome of Artemisia annua provides insight into the evolution of Asteraceae family and artemisinin biosynthesis.</title>
        <authorList>
            <person name="Shen Q."/>
            <person name="Zhang L."/>
            <person name="Liao Z."/>
            <person name="Wang S."/>
            <person name="Yan T."/>
            <person name="Shi P."/>
            <person name="Liu M."/>
            <person name="Fu X."/>
            <person name="Pan Q."/>
            <person name="Wang Y."/>
            <person name="Lv Z."/>
            <person name="Lu X."/>
            <person name="Zhang F."/>
            <person name="Jiang W."/>
            <person name="Ma Y."/>
            <person name="Chen M."/>
            <person name="Hao X."/>
            <person name="Li L."/>
            <person name="Tang Y."/>
            <person name="Lv G."/>
            <person name="Zhou Y."/>
            <person name="Sun X."/>
            <person name="Brodelius P.E."/>
            <person name="Rose J.K.C."/>
            <person name="Tang K."/>
        </authorList>
    </citation>
    <scope>NUCLEOTIDE SEQUENCE [LARGE SCALE GENOMIC DNA]</scope>
    <source>
        <strain evidence="8">cv. Huhao1</strain>
        <tissue evidence="7">Leaf</tissue>
    </source>
</reference>
<proteinExistence type="predicted"/>
<evidence type="ECO:0000259" key="6">
    <source>
        <dbReference type="Pfam" id="PF00916"/>
    </source>
</evidence>
<keyword evidence="2 5" id="KW-0812">Transmembrane</keyword>
<feature type="domain" description="SLC26A/SulP transporter" evidence="6">
    <location>
        <begin position="249"/>
        <end position="294"/>
    </location>
</feature>
<dbReference type="STRING" id="35608.A0A2U1KUE1"/>
<keyword evidence="8" id="KW-1185">Reference proteome</keyword>
<dbReference type="EMBL" id="PKPP01013824">
    <property type="protein sequence ID" value="PWA40395.1"/>
    <property type="molecule type" value="Genomic_DNA"/>
</dbReference>
<evidence type="ECO:0000256" key="5">
    <source>
        <dbReference type="SAM" id="Phobius"/>
    </source>
</evidence>
<comment type="caution">
    <text evidence="7">The sequence shown here is derived from an EMBL/GenBank/DDBJ whole genome shotgun (WGS) entry which is preliminary data.</text>
</comment>
<organism evidence="7 8">
    <name type="scientific">Artemisia annua</name>
    <name type="common">Sweet wormwood</name>
    <dbReference type="NCBI Taxonomy" id="35608"/>
    <lineage>
        <taxon>Eukaryota</taxon>
        <taxon>Viridiplantae</taxon>
        <taxon>Streptophyta</taxon>
        <taxon>Embryophyta</taxon>
        <taxon>Tracheophyta</taxon>
        <taxon>Spermatophyta</taxon>
        <taxon>Magnoliopsida</taxon>
        <taxon>eudicotyledons</taxon>
        <taxon>Gunneridae</taxon>
        <taxon>Pentapetalae</taxon>
        <taxon>asterids</taxon>
        <taxon>campanulids</taxon>
        <taxon>Asterales</taxon>
        <taxon>Asteraceae</taxon>
        <taxon>Asteroideae</taxon>
        <taxon>Anthemideae</taxon>
        <taxon>Artemisiinae</taxon>
        <taxon>Artemisia</taxon>
    </lineage>
</organism>
<evidence type="ECO:0000256" key="3">
    <source>
        <dbReference type="ARBA" id="ARBA00022989"/>
    </source>
</evidence>
<dbReference type="InterPro" id="IPR001902">
    <property type="entry name" value="SLC26A/SulP_fam"/>
</dbReference>
<dbReference type="PANTHER" id="PTHR11814">
    <property type="entry name" value="SULFATE TRANSPORTER"/>
    <property type="match status" value="1"/>
</dbReference>
<dbReference type="OrthoDB" id="288203at2759"/>
<dbReference type="Pfam" id="PF00916">
    <property type="entry name" value="Sulfate_transp"/>
    <property type="match status" value="2"/>
</dbReference>
<sequence>MAHLIRDSAINFCEEFSEGPIIIQRHVLYQCETLPFVWPLYGFFNKSHDMILSNCEDQLLKTPFQVISLQDVPLQVYVFHSSRDIAIGPVAVVSLLLGTMLHNEIEPKNKHDYQCLAFIATFFAGVTQFALGFFRLGFLIEFLSHAAIAGFMGGAVVTIALHQLKGLFGIKDFTKKTDIVSVMRSVINSAHHGTYESGHGLYMSCDYYLYDFTLEKNNNCFTLADLFFVLFSVKLYRSILLDLPYGCKVHSVAIGRTFAGMKDNRIDGNKEMVALGSVNIIGSMTSCYVATAMIMIQWDKFGVEGCIDYLLSRQRALFLTYWEPCGSLFQFHPHSPKRTNMSHHHCSVKFQKVISINRNLKRCLWCCKIVVLKECLGNLGYRLSVQHEVPTMKLADPISLNKLPGLECSLVYEDCKSAIDVCSRICRSQLMCSFYEGNKPPVHLEKGHIYAHTLMPPPRSSNEPQDYAYIVENSSQMSTSIRASKSSEDTIWVHRLLLQVIKHKCNRCQVNYEAYGSIYKKKNRKRISFGFEKSFTLFPNWVTRFFITLFRSF</sequence>
<protein>
    <submittedName>
        <fullName evidence="7">Sulfate transporter</fullName>
    </submittedName>
</protein>
<evidence type="ECO:0000256" key="1">
    <source>
        <dbReference type="ARBA" id="ARBA00004141"/>
    </source>
</evidence>
<gene>
    <name evidence="7" type="ORF">CTI12_AA563060</name>
</gene>
<evidence type="ECO:0000313" key="7">
    <source>
        <dbReference type="EMBL" id="PWA40395.1"/>
    </source>
</evidence>
<evidence type="ECO:0000313" key="8">
    <source>
        <dbReference type="Proteomes" id="UP000245207"/>
    </source>
</evidence>
<evidence type="ECO:0000256" key="2">
    <source>
        <dbReference type="ARBA" id="ARBA00022692"/>
    </source>
</evidence>
<keyword evidence="4 5" id="KW-0472">Membrane</keyword>
<feature type="transmembrane region" description="Helical" evidence="5">
    <location>
        <begin position="272"/>
        <end position="298"/>
    </location>
</feature>
<feature type="domain" description="SLC26A/SulP transporter" evidence="6">
    <location>
        <begin position="76"/>
        <end position="192"/>
    </location>
</feature>
<dbReference type="Proteomes" id="UP000245207">
    <property type="component" value="Unassembled WGS sequence"/>
</dbReference>
<dbReference type="InterPro" id="IPR011547">
    <property type="entry name" value="SLC26A/SulP_dom"/>
</dbReference>
<dbReference type="GO" id="GO:0055085">
    <property type="term" value="P:transmembrane transport"/>
    <property type="evidence" value="ECO:0007669"/>
    <property type="project" value="InterPro"/>
</dbReference>
<dbReference type="GO" id="GO:0016020">
    <property type="term" value="C:membrane"/>
    <property type="evidence" value="ECO:0007669"/>
    <property type="project" value="UniProtKB-SubCell"/>
</dbReference>
<feature type="transmembrane region" description="Helical" evidence="5">
    <location>
        <begin position="115"/>
        <end position="136"/>
    </location>
</feature>
<accession>A0A2U1KUE1</accession>
<evidence type="ECO:0000256" key="4">
    <source>
        <dbReference type="ARBA" id="ARBA00023136"/>
    </source>
</evidence>
<comment type="subcellular location">
    <subcellularLocation>
        <location evidence="1">Membrane</location>
        <topology evidence="1">Multi-pass membrane protein</topology>
    </subcellularLocation>
</comment>
<name>A0A2U1KUE1_ARTAN</name>